<dbReference type="PANTHER" id="PTHR37485">
    <property type="entry name" value="CELL DIVISION PROTEIN FTSB"/>
    <property type="match status" value="1"/>
</dbReference>
<keyword evidence="3 9" id="KW-0812">Transmembrane</keyword>
<dbReference type="Proteomes" id="UP000009226">
    <property type="component" value="Chromosome"/>
</dbReference>
<feature type="coiled-coil region" evidence="7">
    <location>
        <begin position="56"/>
        <end position="90"/>
    </location>
</feature>
<reference evidence="10" key="1">
    <citation type="submission" date="2011-05" db="EMBL/GenBank/DDBJ databases">
        <title>Complete sequence of Desulfotomaculum carboxydivorans CO-1-SRB.</title>
        <authorList>
            <consortium name="US DOE Joint Genome Institute"/>
            <person name="Lucas S."/>
            <person name="Han J."/>
            <person name="Lapidus A."/>
            <person name="Cheng J.-F."/>
            <person name="Goodwin L."/>
            <person name="Pitluck S."/>
            <person name="Peters L."/>
            <person name="Mikhailova N."/>
            <person name="Lu M."/>
            <person name="Han C."/>
            <person name="Tapia R."/>
            <person name="Land M."/>
            <person name="Hauser L."/>
            <person name="Kyrpides N."/>
            <person name="Ivanova N."/>
            <person name="Pagani I."/>
            <person name="Stams A."/>
            <person name="Plugge C."/>
            <person name="Muyzer G."/>
            <person name="Kuever J."/>
            <person name="Parshina S."/>
            <person name="Ivanova A."/>
            <person name="Nazina T."/>
            <person name="Woyke T."/>
        </authorList>
    </citation>
    <scope>NUCLEOTIDE SEQUENCE [LARGE SCALE GENOMIC DNA]</scope>
    <source>
        <strain evidence="10">CO-1-SRB</strain>
    </source>
</reference>
<protein>
    <submittedName>
        <fullName evidence="10">Septum formation initiator</fullName>
    </submittedName>
</protein>
<evidence type="ECO:0000256" key="7">
    <source>
        <dbReference type="SAM" id="Coils"/>
    </source>
</evidence>
<sequence>MNSTGKEKVTDLKLHREKKIPAGGRRRRGGGRLILMVSLAIVGYVTFTLGNQISHLHAMQNNVENIQSQIEDLKKKNSALREEIKKIKSDAYVEQEAREKLGLVKPGETLVVPAQSPAGGATPPVTQEQSFKVRDKNIYD</sequence>
<gene>
    <name evidence="10" type="ordered locus">Desca_0108</name>
</gene>
<dbReference type="AlphaFoldDB" id="F6B4J0"/>
<keyword evidence="11" id="KW-1185">Reference proteome</keyword>
<dbReference type="Pfam" id="PF04977">
    <property type="entry name" value="DivIC"/>
    <property type="match status" value="1"/>
</dbReference>
<keyword evidence="6" id="KW-0131">Cell cycle</keyword>
<proteinExistence type="predicted"/>
<dbReference type="InterPro" id="IPR007060">
    <property type="entry name" value="FtsL/DivIC"/>
</dbReference>
<dbReference type="KEGG" id="dca:Desca_0108"/>
<evidence type="ECO:0000256" key="2">
    <source>
        <dbReference type="ARBA" id="ARBA00022618"/>
    </source>
</evidence>
<keyword evidence="7" id="KW-0175">Coiled coil</keyword>
<keyword evidence="4 9" id="KW-1133">Transmembrane helix</keyword>
<feature type="transmembrane region" description="Helical" evidence="9">
    <location>
        <begin position="33"/>
        <end position="50"/>
    </location>
</feature>
<dbReference type="GO" id="GO:0030428">
    <property type="term" value="C:cell septum"/>
    <property type="evidence" value="ECO:0007669"/>
    <property type="project" value="TreeGrafter"/>
</dbReference>
<dbReference type="GO" id="GO:0043093">
    <property type="term" value="P:FtsZ-dependent cytokinesis"/>
    <property type="evidence" value="ECO:0007669"/>
    <property type="project" value="TreeGrafter"/>
</dbReference>
<evidence type="ECO:0000313" key="11">
    <source>
        <dbReference type="Proteomes" id="UP000009226"/>
    </source>
</evidence>
<dbReference type="STRING" id="868595.Desca_0108"/>
<dbReference type="EMBL" id="CP002736">
    <property type="protein sequence ID" value="AEF93013.1"/>
    <property type="molecule type" value="Genomic_DNA"/>
</dbReference>
<keyword evidence="1" id="KW-1003">Cell membrane</keyword>
<evidence type="ECO:0000256" key="5">
    <source>
        <dbReference type="ARBA" id="ARBA00023136"/>
    </source>
</evidence>
<dbReference type="PANTHER" id="PTHR37485:SF1">
    <property type="entry name" value="CELL DIVISION PROTEIN FTSB"/>
    <property type="match status" value="1"/>
</dbReference>
<dbReference type="RefSeq" id="WP_013809426.1">
    <property type="nucleotide sequence ID" value="NC_015565.1"/>
</dbReference>
<evidence type="ECO:0000256" key="8">
    <source>
        <dbReference type="SAM" id="MobiDB-lite"/>
    </source>
</evidence>
<accession>F6B4J0</accession>
<dbReference type="HOGENOM" id="CLU_134863_4_0_9"/>
<organism evidence="10 11">
    <name type="scientific">Desulfotomaculum nigrificans (strain DSM 14880 / VKM B-2319 / CO-1-SRB)</name>
    <name type="common">Desulfotomaculum carboxydivorans</name>
    <dbReference type="NCBI Taxonomy" id="868595"/>
    <lineage>
        <taxon>Bacteria</taxon>
        <taxon>Bacillati</taxon>
        <taxon>Bacillota</taxon>
        <taxon>Clostridia</taxon>
        <taxon>Eubacteriales</taxon>
        <taxon>Desulfotomaculaceae</taxon>
        <taxon>Desulfotomaculum</taxon>
    </lineage>
</organism>
<dbReference type="InterPro" id="IPR023081">
    <property type="entry name" value="Cell_div_FtsB"/>
</dbReference>
<evidence type="ECO:0000256" key="6">
    <source>
        <dbReference type="ARBA" id="ARBA00023306"/>
    </source>
</evidence>
<evidence type="ECO:0000256" key="3">
    <source>
        <dbReference type="ARBA" id="ARBA00022692"/>
    </source>
</evidence>
<keyword evidence="2" id="KW-0132">Cell division</keyword>
<evidence type="ECO:0000256" key="1">
    <source>
        <dbReference type="ARBA" id="ARBA00022475"/>
    </source>
</evidence>
<evidence type="ECO:0000313" key="10">
    <source>
        <dbReference type="EMBL" id="AEF93013.1"/>
    </source>
</evidence>
<keyword evidence="5 9" id="KW-0472">Membrane</keyword>
<dbReference type="eggNOG" id="COG2919">
    <property type="taxonomic scope" value="Bacteria"/>
</dbReference>
<name>F6B4J0_DESCC</name>
<feature type="region of interest" description="Disordered" evidence="8">
    <location>
        <begin position="113"/>
        <end position="140"/>
    </location>
</feature>
<feature type="compositionally biased region" description="Basic and acidic residues" evidence="8">
    <location>
        <begin position="131"/>
        <end position="140"/>
    </location>
</feature>
<evidence type="ECO:0000256" key="4">
    <source>
        <dbReference type="ARBA" id="ARBA00022989"/>
    </source>
</evidence>
<evidence type="ECO:0000256" key="9">
    <source>
        <dbReference type="SAM" id="Phobius"/>
    </source>
</evidence>